<organism evidence="1 2">
    <name type="scientific">Pontibacter fetidus</name>
    <dbReference type="NCBI Taxonomy" id="2700082"/>
    <lineage>
        <taxon>Bacteria</taxon>
        <taxon>Pseudomonadati</taxon>
        <taxon>Bacteroidota</taxon>
        <taxon>Cytophagia</taxon>
        <taxon>Cytophagales</taxon>
        <taxon>Hymenobacteraceae</taxon>
        <taxon>Pontibacter</taxon>
    </lineage>
</organism>
<sequence>MLLKSPSFEAGDTIPTRYTCDGENVNPALELNDIPPDTRSLALIMDDPDAPAGTWTHWLVWDIAPGTNIAEKSEAGTMGINDFGTTNYQGPCPPIGIHRYFFRVYALDTTLELPTGSTREELLKAMEYHVIGSGELMGLYSHAS</sequence>
<dbReference type="InterPro" id="IPR005247">
    <property type="entry name" value="YbhB_YbcL/LppC-like"/>
</dbReference>
<reference evidence="1 2" key="1">
    <citation type="submission" date="2020-01" db="EMBL/GenBank/DDBJ databases">
        <authorList>
            <person name="Kim M.K."/>
        </authorList>
    </citation>
    <scope>NUCLEOTIDE SEQUENCE [LARGE SCALE GENOMIC DNA]</scope>
    <source>
        <strain evidence="1 2">BT213</strain>
    </source>
</reference>
<dbReference type="Gene3D" id="3.90.280.10">
    <property type="entry name" value="PEBP-like"/>
    <property type="match status" value="1"/>
</dbReference>
<dbReference type="EMBL" id="JAAEAA010000008">
    <property type="protein sequence ID" value="NDK55804.1"/>
    <property type="molecule type" value="Genomic_DNA"/>
</dbReference>
<evidence type="ECO:0000313" key="2">
    <source>
        <dbReference type="Proteomes" id="UP000478546"/>
    </source>
</evidence>
<dbReference type="AlphaFoldDB" id="A0A6B2H983"/>
<dbReference type="SUPFAM" id="SSF49777">
    <property type="entry name" value="PEBP-like"/>
    <property type="match status" value="1"/>
</dbReference>
<dbReference type="PANTHER" id="PTHR30289">
    <property type="entry name" value="UNCHARACTERIZED PROTEIN YBCL-RELATED"/>
    <property type="match status" value="1"/>
</dbReference>
<dbReference type="NCBIfam" id="TIGR00481">
    <property type="entry name" value="YbhB/YbcL family Raf kinase inhibitor-like protein"/>
    <property type="match status" value="1"/>
</dbReference>
<dbReference type="Pfam" id="PF01161">
    <property type="entry name" value="PBP"/>
    <property type="match status" value="1"/>
</dbReference>
<evidence type="ECO:0000313" key="1">
    <source>
        <dbReference type="EMBL" id="NDK55804.1"/>
    </source>
</evidence>
<protein>
    <submittedName>
        <fullName evidence="1">YbhB/YbcL family Raf kinase inhibitor-like protein</fullName>
    </submittedName>
</protein>
<dbReference type="Proteomes" id="UP000478546">
    <property type="component" value="Unassembled WGS sequence"/>
</dbReference>
<dbReference type="InterPro" id="IPR036610">
    <property type="entry name" value="PEBP-like_sf"/>
</dbReference>
<dbReference type="InterPro" id="IPR008914">
    <property type="entry name" value="PEBP"/>
</dbReference>
<gene>
    <name evidence="1" type="ORF">GWO68_07745</name>
</gene>
<keyword evidence="2" id="KW-1185">Reference proteome</keyword>
<proteinExistence type="predicted"/>
<name>A0A6B2H983_9BACT</name>
<comment type="caution">
    <text evidence="1">The sequence shown here is derived from an EMBL/GenBank/DDBJ whole genome shotgun (WGS) entry which is preliminary data.</text>
</comment>
<accession>A0A6B2H983</accession>
<dbReference type="CDD" id="cd00865">
    <property type="entry name" value="PEBP_bact_arch"/>
    <property type="match status" value="1"/>
</dbReference>
<dbReference type="PANTHER" id="PTHR30289:SF1">
    <property type="entry name" value="PEBP (PHOSPHATIDYLETHANOLAMINE-BINDING PROTEIN) FAMILY PROTEIN"/>
    <property type="match status" value="1"/>
</dbReference>